<feature type="transmembrane region" description="Helical" evidence="1">
    <location>
        <begin position="266"/>
        <end position="287"/>
    </location>
</feature>
<dbReference type="Pfam" id="PF19124">
    <property type="entry name" value="DUF5808"/>
    <property type="match status" value="1"/>
</dbReference>
<feature type="transmembrane region" description="Helical" evidence="1">
    <location>
        <begin position="51"/>
        <end position="69"/>
    </location>
</feature>
<accession>A0A544TSN3</accession>
<dbReference type="PIRSF" id="PIRSF032908">
    <property type="entry name" value="UCP032908"/>
    <property type="match status" value="1"/>
</dbReference>
<feature type="transmembrane region" description="Helical" evidence="1">
    <location>
        <begin position="139"/>
        <end position="157"/>
    </location>
</feature>
<keyword evidence="1" id="KW-0472">Membrane</keyword>
<dbReference type="Pfam" id="PF07853">
    <property type="entry name" value="DUF1648"/>
    <property type="match status" value="1"/>
</dbReference>
<dbReference type="InterPro" id="IPR012867">
    <property type="entry name" value="DUF1648"/>
</dbReference>
<feature type="transmembrane region" description="Helical" evidence="1">
    <location>
        <begin position="345"/>
        <end position="366"/>
    </location>
</feature>
<dbReference type="EMBL" id="VDGI01000005">
    <property type="protein sequence ID" value="TQR20452.1"/>
    <property type="molecule type" value="Genomic_DNA"/>
</dbReference>
<dbReference type="RefSeq" id="WP_142641834.1">
    <property type="nucleotide sequence ID" value="NZ_VDGI01000005.1"/>
</dbReference>
<evidence type="ECO:0000259" key="3">
    <source>
        <dbReference type="Pfam" id="PF19124"/>
    </source>
</evidence>
<dbReference type="Proteomes" id="UP000316626">
    <property type="component" value="Unassembled WGS sequence"/>
</dbReference>
<comment type="caution">
    <text evidence="4">The sequence shown here is derived from an EMBL/GenBank/DDBJ whole genome shotgun (WGS) entry which is preliminary data.</text>
</comment>
<evidence type="ECO:0000259" key="2">
    <source>
        <dbReference type="Pfam" id="PF07853"/>
    </source>
</evidence>
<proteinExistence type="predicted"/>
<evidence type="ECO:0000313" key="4">
    <source>
        <dbReference type="EMBL" id="TQR20452.1"/>
    </source>
</evidence>
<gene>
    <name evidence="4" type="ORF">FG384_06750</name>
</gene>
<keyword evidence="1" id="KW-1133">Transmembrane helix</keyword>
<dbReference type="OrthoDB" id="157646at2"/>
<dbReference type="InterPro" id="IPR043831">
    <property type="entry name" value="DUF5808"/>
</dbReference>
<protein>
    <submittedName>
        <fullName evidence="4">DUF1648 domain-containing protein</fullName>
    </submittedName>
</protein>
<organism evidence="4 5">
    <name type="scientific">Psychrobacillus vulpis</name>
    <dbReference type="NCBI Taxonomy" id="2325572"/>
    <lineage>
        <taxon>Bacteria</taxon>
        <taxon>Bacillati</taxon>
        <taxon>Bacillota</taxon>
        <taxon>Bacilli</taxon>
        <taxon>Bacillales</taxon>
        <taxon>Bacillaceae</taxon>
        <taxon>Psychrobacillus</taxon>
    </lineage>
</organism>
<reference evidence="4 5" key="1">
    <citation type="submission" date="2019-06" db="EMBL/GenBank/DDBJ databases">
        <title>Psychrobacillus vulpis sp. nov., a new species isolated from feces of a red fox that inhabits in The Tablas de Daimiel Natural Park, Albacete, Spain.</title>
        <authorList>
            <person name="Rodriguez M."/>
            <person name="Reina J.C."/>
            <person name="Bejar V."/>
            <person name="Llamas I."/>
        </authorList>
    </citation>
    <scope>NUCLEOTIDE SEQUENCE [LARGE SCALE GENOMIC DNA]</scope>
    <source>
        <strain evidence="4 5">Z8</strain>
    </source>
</reference>
<keyword evidence="5" id="KW-1185">Reference proteome</keyword>
<feature type="transmembrane region" description="Helical" evidence="1">
    <location>
        <begin position="6"/>
        <end position="24"/>
    </location>
</feature>
<dbReference type="PANTHER" id="PTHR37810:SF9">
    <property type="entry name" value="MEMBRANE PROTEIN"/>
    <property type="match status" value="1"/>
</dbReference>
<sequence length="368" mass="42003">MITFLFGFILLFITVLQAFMPKFLKQTEAFGVYVPEQYAKKETVVRLKKRYTQVVLSTGLIILTGYLIWSLSQEPNEEILALISVGVQFTTIFISIGYYFIMHLRMKKLKVTEGWATGKNEVRVVDLQFQKKLQLIPRIVFVIPMIITVGLIIYTFIKYDQMPNMIPTHWGPSGQPDAFSEKTYFSVISLPLILLVMQGMFLMMSEGMKFSGAKINPANKKTSVEQQLAFRKYSSWFALFITITLTLMMGYSHLQTIHPEIATPWIMFALPLAFLVITFVGVGIYTVKVGQSGSRLKVGEANPSIEDKIAVDDDRYWKGGMFYINKDDPSILVEKRFGVGWTFNFARPISWILLFLPLIIIIAIAFSL</sequence>
<evidence type="ECO:0000256" key="1">
    <source>
        <dbReference type="SAM" id="Phobius"/>
    </source>
</evidence>
<name>A0A544TSN3_9BACI</name>
<dbReference type="InterPro" id="IPR014574">
    <property type="entry name" value="UCP032908"/>
</dbReference>
<dbReference type="PANTHER" id="PTHR37810">
    <property type="entry name" value="IMMUNITY PROTEIN SDPI"/>
    <property type="match status" value="1"/>
</dbReference>
<feature type="domain" description="DUF1648" evidence="2">
    <location>
        <begin position="146"/>
        <end position="194"/>
    </location>
</feature>
<evidence type="ECO:0000313" key="5">
    <source>
        <dbReference type="Proteomes" id="UP000316626"/>
    </source>
</evidence>
<dbReference type="AlphaFoldDB" id="A0A544TSN3"/>
<feature type="transmembrane region" description="Helical" evidence="1">
    <location>
        <begin position="81"/>
        <end position="101"/>
    </location>
</feature>
<dbReference type="GO" id="GO:0009636">
    <property type="term" value="P:response to toxic substance"/>
    <property type="evidence" value="ECO:0007669"/>
    <property type="project" value="TreeGrafter"/>
</dbReference>
<feature type="transmembrane region" description="Helical" evidence="1">
    <location>
        <begin position="184"/>
        <end position="204"/>
    </location>
</feature>
<feature type="transmembrane region" description="Helical" evidence="1">
    <location>
        <begin position="236"/>
        <end position="254"/>
    </location>
</feature>
<feature type="domain" description="DUF5808" evidence="3">
    <location>
        <begin position="326"/>
        <end position="351"/>
    </location>
</feature>
<keyword evidence="1" id="KW-0812">Transmembrane</keyword>